<dbReference type="PANTHER" id="PTHR30627">
    <property type="entry name" value="PEPTIDOGLYCAN D,D-TRANSPEPTIDASE"/>
    <property type="match status" value="1"/>
</dbReference>
<comment type="caution">
    <text evidence="3">The sequence shown here is derived from an EMBL/GenBank/DDBJ whole genome shotgun (WGS) entry which is preliminary data.</text>
</comment>
<keyword evidence="4" id="KW-1185">Reference proteome</keyword>
<evidence type="ECO:0000259" key="1">
    <source>
        <dbReference type="Pfam" id="PF00905"/>
    </source>
</evidence>
<accession>A0A3A3YTC6</accession>
<dbReference type="Pfam" id="PF00905">
    <property type="entry name" value="Transpeptidase"/>
    <property type="match status" value="1"/>
</dbReference>
<dbReference type="EMBL" id="QZEZ01000006">
    <property type="protein sequence ID" value="RJK94724.1"/>
    <property type="molecule type" value="Genomic_DNA"/>
</dbReference>
<dbReference type="InterPro" id="IPR001460">
    <property type="entry name" value="PCN-bd_Tpept"/>
</dbReference>
<dbReference type="SUPFAM" id="SSF56601">
    <property type="entry name" value="beta-lactamase/transpeptidase-like"/>
    <property type="match status" value="1"/>
</dbReference>
<organism evidence="3 4">
    <name type="scientific">Vallicoccus soli</name>
    <dbReference type="NCBI Taxonomy" id="2339232"/>
    <lineage>
        <taxon>Bacteria</taxon>
        <taxon>Bacillati</taxon>
        <taxon>Actinomycetota</taxon>
        <taxon>Actinomycetes</taxon>
        <taxon>Motilibacterales</taxon>
        <taxon>Vallicoccaceae</taxon>
        <taxon>Vallicoccus</taxon>
    </lineage>
</organism>
<dbReference type="GO" id="GO:0071555">
    <property type="term" value="P:cell wall organization"/>
    <property type="evidence" value="ECO:0007669"/>
    <property type="project" value="TreeGrafter"/>
</dbReference>
<sequence length="489" mass="51135">MNRPLRRMGAVVMLLFAVLLVNVNYLQAFRADDLRNRPGNSRTILEEYDRERGPILVDGRAVADSVATDDQLRYLRRYPSGPLFAHATGYYSYVYGAAGVERAENDVLAGNDDRLFVRRLGNLITGEEVQGGAVSLTLDPAAQQAAAEGLDGRKGAVVALDPTTGAILALVSSPTYDPNALSSHDGGAIRGAYEQLTADEDQPLLDRALRETYPPGSTFKLVTAAAALESGRYDPDSEVPGPAELDLPLTDVGLPNSDRAQCTPGSDTTTLTNALRRSCNSSFGAVGLDLGADALREQAQAFGFGQEDRTVPLTTATSAFPEDPDAPQTAQSAIGQFDVRATPLQVAMVAAGIANNGVVMEPYLVDQVQAPDLSVLDRTEPEELSAAVSPEVAAELRAMMVEVVEEGTGTNGQLDGVTVAGKTGTAQQGEGEPPHAWFTSFAPAGPGETARVAVAVVIEDGGGEAEISGNRLAAPIAQDVMAAVLGDGG</sequence>
<dbReference type="SUPFAM" id="SSF56519">
    <property type="entry name" value="Penicillin binding protein dimerisation domain"/>
    <property type="match status" value="1"/>
</dbReference>
<dbReference type="InterPro" id="IPR012338">
    <property type="entry name" value="Beta-lactam/transpept-like"/>
</dbReference>
<dbReference type="GO" id="GO:0071972">
    <property type="term" value="F:peptidoglycan L,D-transpeptidase activity"/>
    <property type="evidence" value="ECO:0007669"/>
    <property type="project" value="TreeGrafter"/>
</dbReference>
<dbReference type="Gene3D" id="3.90.1310.10">
    <property type="entry name" value="Penicillin-binding protein 2a (Domain 2)"/>
    <property type="match status" value="1"/>
</dbReference>
<dbReference type="Pfam" id="PF21922">
    <property type="entry name" value="PBP_dimer_2"/>
    <property type="match status" value="1"/>
</dbReference>
<dbReference type="InterPro" id="IPR036138">
    <property type="entry name" value="PBP_dimer_sf"/>
</dbReference>
<evidence type="ECO:0000313" key="3">
    <source>
        <dbReference type="EMBL" id="RJK94724.1"/>
    </source>
</evidence>
<dbReference type="AlphaFoldDB" id="A0A3A3YTC6"/>
<dbReference type="GO" id="GO:0005886">
    <property type="term" value="C:plasma membrane"/>
    <property type="evidence" value="ECO:0007669"/>
    <property type="project" value="TreeGrafter"/>
</dbReference>
<dbReference type="InterPro" id="IPR054120">
    <property type="entry name" value="PBPA_dimer"/>
</dbReference>
<gene>
    <name evidence="3" type="ORF">D5H78_12835</name>
</gene>
<dbReference type="Proteomes" id="UP000265614">
    <property type="component" value="Unassembled WGS sequence"/>
</dbReference>
<dbReference type="Gene3D" id="3.40.710.10">
    <property type="entry name" value="DD-peptidase/beta-lactamase superfamily"/>
    <property type="match status" value="1"/>
</dbReference>
<evidence type="ECO:0000259" key="2">
    <source>
        <dbReference type="Pfam" id="PF21922"/>
    </source>
</evidence>
<name>A0A3A3YTC6_9ACTN</name>
<protein>
    <submittedName>
        <fullName evidence="3">Penicillin-binding protein 2</fullName>
    </submittedName>
</protein>
<reference evidence="3 4" key="1">
    <citation type="submission" date="2018-09" db="EMBL/GenBank/DDBJ databases">
        <title>YIM 75000 draft genome.</title>
        <authorList>
            <person name="Tang S."/>
            <person name="Feng Y."/>
        </authorList>
    </citation>
    <scope>NUCLEOTIDE SEQUENCE [LARGE SCALE GENOMIC DNA]</scope>
    <source>
        <strain evidence="3 4">YIM 75000</strain>
    </source>
</reference>
<proteinExistence type="predicted"/>
<dbReference type="GO" id="GO:0008658">
    <property type="term" value="F:penicillin binding"/>
    <property type="evidence" value="ECO:0007669"/>
    <property type="project" value="InterPro"/>
</dbReference>
<dbReference type="InterPro" id="IPR050515">
    <property type="entry name" value="Beta-lactam/transpept"/>
</dbReference>
<dbReference type="OrthoDB" id="9766847at2"/>
<dbReference type="RefSeq" id="WP_119950906.1">
    <property type="nucleotide sequence ID" value="NZ_QZEZ01000006.1"/>
</dbReference>
<dbReference type="PANTHER" id="PTHR30627:SF24">
    <property type="entry name" value="PENICILLIN-BINDING PROTEIN 4B"/>
    <property type="match status" value="1"/>
</dbReference>
<evidence type="ECO:0000313" key="4">
    <source>
        <dbReference type="Proteomes" id="UP000265614"/>
    </source>
</evidence>
<feature type="domain" description="Penicillin binding protein A dimerisation" evidence="2">
    <location>
        <begin position="52"/>
        <end position="134"/>
    </location>
</feature>
<feature type="domain" description="Penicillin-binding protein transpeptidase" evidence="1">
    <location>
        <begin position="155"/>
        <end position="481"/>
    </location>
</feature>